<protein>
    <submittedName>
        <fullName evidence="1">Uncharacterized protein</fullName>
    </submittedName>
</protein>
<dbReference type="Proteomes" id="UP000219994">
    <property type="component" value="Unassembled WGS sequence"/>
</dbReference>
<organism evidence="1 2">
    <name type="scientific">Candidatus Lumbricidiphila eiseniae</name>
    <dbReference type="NCBI Taxonomy" id="1969409"/>
    <lineage>
        <taxon>Bacteria</taxon>
        <taxon>Bacillati</taxon>
        <taxon>Actinomycetota</taxon>
        <taxon>Actinomycetes</taxon>
        <taxon>Micrococcales</taxon>
        <taxon>Microbacteriaceae</taxon>
        <taxon>Candidatus Lumbricidiphila</taxon>
    </lineage>
</organism>
<gene>
    <name evidence="1" type="ORF">B5766_01775</name>
</gene>
<name>A0A2A6FTX3_9MICO</name>
<sequence>MFSRASADELRSQLRDVEAQLEAHAYNTPEAMLTREITERYRDEGEARIEKELADRGLPSLKETGKIVARGLWSYAKLEKRKRKLQQKIASIGG</sequence>
<dbReference type="AlphaFoldDB" id="A0A2A6FTX3"/>
<reference evidence="2" key="1">
    <citation type="submission" date="2017-03" db="EMBL/GenBank/DDBJ databases">
        <authorList>
            <person name="Lund M.B."/>
        </authorList>
    </citation>
    <scope>NUCLEOTIDE SEQUENCE [LARGE SCALE GENOMIC DNA]</scope>
</reference>
<comment type="caution">
    <text evidence="1">The sequence shown here is derived from an EMBL/GenBank/DDBJ whole genome shotgun (WGS) entry which is preliminary data.</text>
</comment>
<evidence type="ECO:0000313" key="2">
    <source>
        <dbReference type="Proteomes" id="UP000219994"/>
    </source>
</evidence>
<dbReference type="EMBL" id="NAEP01000018">
    <property type="protein sequence ID" value="PDQ36312.1"/>
    <property type="molecule type" value="Genomic_DNA"/>
</dbReference>
<accession>A0A2A6FTX3</accession>
<evidence type="ECO:0000313" key="1">
    <source>
        <dbReference type="EMBL" id="PDQ36312.1"/>
    </source>
</evidence>
<proteinExistence type="predicted"/>